<evidence type="ECO:0000256" key="2">
    <source>
        <dbReference type="ARBA" id="ARBA00022723"/>
    </source>
</evidence>
<dbReference type="PRINTS" id="PR00205">
    <property type="entry name" value="CADHERIN"/>
</dbReference>
<keyword evidence="5" id="KW-0472">Membrane</keyword>
<protein>
    <submittedName>
        <fullName evidence="7">Plasma membrane calcium-transporting ATPase 3</fullName>
    </submittedName>
</protein>
<comment type="caution">
    <text evidence="7">The sequence shown here is derived from an EMBL/GenBank/DDBJ whole genome shotgun (WGS) entry which is preliminary data.</text>
</comment>
<evidence type="ECO:0000259" key="6">
    <source>
        <dbReference type="PROSITE" id="PS50268"/>
    </source>
</evidence>
<dbReference type="GO" id="GO:0007156">
    <property type="term" value="P:homophilic cell adhesion via plasma membrane adhesion molecules"/>
    <property type="evidence" value="ECO:0007669"/>
    <property type="project" value="InterPro"/>
</dbReference>
<organism evidence="7 8">
    <name type="scientific">Ditylenchus destructor</name>
    <dbReference type="NCBI Taxonomy" id="166010"/>
    <lineage>
        <taxon>Eukaryota</taxon>
        <taxon>Metazoa</taxon>
        <taxon>Ecdysozoa</taxon>
        <taxon>Nematoda</taxon>
        <taxon>Chromadorea</taxon>
        <taxon>Rhabditida</taxon>
        <taxon>Tylenchina</taxon>
        <taxon>Tylenchomorpha</taxon>
        <taxon>Sphaerularioidea</taxon>
        <taxon>Anguinidae</taxon>
        <taxon>Anguininae</taxon>
        <taxon>Ditylenchus</taxon>
    </lineage>
</organism>
<dbReference type="Gene3D" id="2.60.40.60">
    <property type="entry name" value="Cadherins"/>
    <property type="match status" value="1"/>
</dbReference>
<dbReference type="GO" id="GO:0005509">
    <property type="term" value="F:calcium ion binding"/>
    <property type="evidence" value="ECO:0007669"/>
    <property type="project" value="UniProtKB-UniRule"/>
</dbReference>
<dbReference type="Proteomes" id="UP001201812">
    <property type="component" value="Unassembled WGS sequence"/>
</dbReference>
<dbReference type="PANTHER" id="PTHR24093:SF369">
    <property type="entry name" value="CALCIUM-TRANSPORTING ATPASE"/>
    <property type="match status" value="1"/>
</dbReference>
<evidence type="ECO:0000313" key="7">
    <source>
        <dbReference type="EMBL" id="KAI1703319.1"/>
    </source>
</evidence>
<dbReference type="InterPro" id="IPR006068">
    <property type="entry name" value="ATPase_P-typ_cation-transptr_C"/>
</dbReference>
<dbReference type="SUPFAM" id="SSF81665">
    <property type="entry name" value="Calcium ATPase, transmembrane domain M"/>
    <property type="match status" value="1"/>
</dbReference>
<evidence type="ECO:0000256" key="4">
    <source>
        <dbReference type="PROSITE-ProRule" id="PRU00043"/>
    </source>
</evidence>
<feature type="transmembrane region" description="Helical" evidence="5">
    <location>
        <begin position="126"/>
        <end position="145"/>
    </location>
</feature>
<feature type="transmembrane region" description="Helical" evidence="5">
    <location>
        <begin position="157"/>
        <end position="175"/>
    </location>
</feature>
<keyword evidence="8" id="KW-1185">Reference proteome</keyword>
<evidence type="ECO:0000256" key="5">
    <source>
        <dbReference type="SAM" id="Phobius"/>
    </source>
</evidence>
<dbReference type="EMBL" id="JAKKPZ010000084">
    <property type="protein sequence ID" value="KAI1703319.1"/>
    <property type="molecule type" value="Genomic_DNA"/>
</dbReference>
<dbReference type="GO" id="GO:0005886">
    <property type="term" value="C:plasma membrane"/>
    <property type="evidence" value="ECO:0007669"/>
    <property type="project" value="TreeGrafter"/>
</dbReference>
<dbReference type="SUPFAM" id="SSF49313">
    <property type="entry name" value="Cadherin-like"/>
    <property type="match status" value="1"/>
</dbReference>
<gene>
    <name evidence="7" type="ORF">DdX_14953</name>
</gene>
<feature type="domain" description="Cadherin" evidence="6">
    <location>
        <begin position="46"/>
        <end position="90"/>
    </location>
</feature>
<evidence type="ECO:0000256" key="1">
    <source>
        <dbReference type="ARBA" id="ARBA00004127"/>
    </source>
</evidence>
<dbReference type="InterPro" id="IPR015919">
    <property type="entry name" value="Cadherin-like_sf"/>
</dbReference>
<dbReference type="PANTHER" id="PTHR24093">
    <property type="entry name" value="CATION TRANSPORTING ATPASE"/>
    <property type="match status" value="1"/>
</dbReference>
<dbReference type="GO" id="GO:0012505">
    <property type="term" value="C:endomembrane system"/>
    <property type="evidence" value="ECO:0007669"/>
    <property type="project" value="UniProtKB-SubCell"/>
</dbReference>
<keyword evidence="5" id="KW-1133">Transmembrane helix</keyword>
<keyword evidence="2" id="KW-0479">Metal-binding</keyword>
<reference evidence="7" key="1">
    <citation type="submission" date="2022-01" db="EMBL/GenBank/DDBJ databases">
        <title>Genome Sequence Resource for Two Populations of Ditylenchus destructor, the Migratory Endoparasitic Phytonematode.</title>
        <authorList>
            <person name="Zhang H."/>
            <person name="Lin R."/>
            <person name="Xie B."/>
        </authorList>
    </citation>
    <scope>NUCLEOTIDE SEQUENCE</scope>
    <source>
        <strain evidence="7">BazhouSP</strain>
    </source>
</reference>
<dbReference type="InterPro" id="IPR023298">
    <property type="entry name" value="ATPase_P-typ_TM_dom_sf"/>
</dbReference>
<feature type="transmembrane region" description="Helical" evidence="5">
    <location>
        <begin position="195"/>
        <end position="213"/>
    </location>
</feature>
<dbReference type="Pfam" id="PF00689">
    <property type="entry name" value="Cation_ATPase_C"/>
    <property type="match status" value="1"/>
</dbReference>
<evidence type="ECO:0000313" key="8">
    <source>
        <dbReference type="Proteomes" id="UP001201812"/>
    </source>
</evidence>
<comment type="subcellular location">
    <subcellularLocation>
        <location evidence="1">Endomembrane system</location>
        <topology evidence="1">Multi-pass membrane protein</topology>
    </subcellularLocation>
</comment>
<evidence type="ECO:0000256" key="3">
    <source>
        <dbReference type="ARBA" id="ARBA00022842"/>
    </source>
</evidence>
<dbReference type="PROSITE" id="PS50268">
    <property type="entry name" value="CADHERIN_2"/>
    <property type="match status" value="1"/>
</dbReference>
<feature type="transmembrane region" description="Helical" evidence="5">
    <location>
        <begin position="233"/>
        <end position="251"/>
    </location>
</feature>
<keyword evidence="5" id="KW-0812">Transmembrane</keyword>
<dbReference type="InterPro" id="IPR002126">
    <property type="entry name" value="Cadherin-like_dom"/>
</dbReference>
<dbReference type="GO" id="GO:0005388">
    <property type="term" value="F:P-type calcium transporter activity"/>
    <property type="evidence" value="ECO:0007669"/>
    <property type="project" value="TreeGrafter"/>
</dbReference>
<keyword evidence="4" id="KW-0106">Calcium</keyword>
<name>A0AAD4MR74_9BILA</name>
<dbReference type="AlphaFoldDB" id="A0AAD4MR74"/>
<feature type="transmembrane region" description="Helical" evidence="5">
    <location>
        <begin position="303"/>
        <end position="321"/>
    </location>
</feature>
<dbReference type="Gene3D" id="1.20.1110.10">
    <property type="entry name" value="Calcium-transporting ATPase, transmembrane domain"/>
    <property type="match status" value="1"/>
</dbReference>
<sequence>MVRNSKTADVLLDHPLHMDLLDVNDNAPEWNQTQWKFTWHYRPGQFDCDAESPEVRFKVVAEDNGQPTRLSSSVEIIVEIVDVNGQAPTFQHSLYEITVKEDLEVGSCILQENAKRKNLYDSIAKFLQFQLTVSVVAVVVEFVGACAIQDTPLKAVQMLWVNLIPLASLALVTEIPRKPFGRTSPLISRTICKNIVGHAIYQLAILFWLIFAGERFFDVDSGRWSPLDAPPSQHFTIVFNTFVMMTLFNGFNARKIHGERNIFQGLFTNPICYCIWIATMISQLLIVQFGGRWLSTSPLSLDQWYWCMGFGVGTLIWGQVVTTIPTDWRIGGGEVEPALPPALIFWISVVNRVRVQIRVVNAFTDGMDRREPSLTVPSAASLREISRQLKLESDGNLTPSDQRSHYFSFRRDPLSIGVSSESGAGS</sequence>
<accession>A0AAD4MR74</accession>
<proteinExistence type="predicted"/>
<feature type="transmembrane region" description="Helical" evidence="5">
    <location>
        <begin position="271"/>
        <end position="291"/>
    </location>
</feature>
<dbReference type="CDD" id="cd11304">
    <property type="entry name" value="Cadherin_repeat"/>
    <property type="match status" value="1"/>
</dbReference>
<keyword evidence="3" id="KW-0460">Magnesium</keyword>
<dbReference type="GO" id="GO:0051480">
    <property type="term" value="P:regulation of cytosolic calcium ion concentration"/>
    <property type="evidence" value="ECO:0007669"/>
    <property type="project" value="TreeGrafter"/>
</dbReference>